<dbReference type="AlphaFoldDB" id="A0A919SNA5"/>
<feature type="domain" description="Tyr recombinase" evidence="6">
    <location>
        <begin position="273"/>
        <end position="472"/>
    </location>
</feature>
<dbReference type="PROSITE" id="PS51900">
    <property type="entry name" value="CB"/>
    <property type="match status" value="1"/>
</dbReference>
<reference evidence="8" key="1">
    <citation type="submission" date="2021-03" db="EMBL/GenBank/DDBJ databases">
        <title>Whole genome shotgun sequence of Actinoplanes auranticolor NBRC 12245.</title>
        <authorList>
            <person name="Komaki H."/>
            <person name="Tamura T."/>
        </authorList>
    </citation>
    <scope>NUCLEOTIDE SEQUENCE</scope>
    <source>
        <strain evidence="8">NBRC 12245</strain>
    </source>
</reference>
<proteinExistence type="predicted"/>
<keyword evidence="1" id="KW-0229">DNA integration</keyword>
<name>A0A919SNA5_9ACTN</name>
<dbReference type="GO" id="GO:0015074">
    <property type="term" value="P:DNA integration"/>
    <property type="evidence" value="ECO:0007669"/>
    <property type="project" value="UniProtKB-KW"/>
</dbReference>
<dbReference type="InterPro" id="IPR004107">
    <property type="entry name" value="Integrase_SAM-like_N"/>
</dbReference>
<gene>
    <name evidence="8" type="ORF">Aau02nite_63030</name>
</gene>
<feature type="region of interest" description="Disordered" evidence="5">
    <location>
        <begin position="1"/>
        <end position="20"/>
    </location>
</feature>
<evidence type="ECO:0000256" key="3">
    <source>
        <dbReference type="ARBA" id="ARBA00023172"/>
    </source>
</evidence>
<dbReference type="CDD" id="cd01189">
    <property type="entry name" value="INT_ICEBs1_C_like"/>
    <property type="match status" value="1"/>
</dbReference>
<dbReference type="InterPro" id="IPR002104">
    <property type="entry name" value="Integrase_catalytic"/>
</dbReference>
<dbReference type="Pfam" id="PF00589">
    <property type="entry name" value="Phage_integrase"/>
    <property type="match status" value="1"/>
</dbReference>
<keyword evidence="2 4" id="KW-0238">DNA-binding</keyword>
<feature type="domain" description="Core-binding (CB)" evidence="7">
    <location>
        <begin position="127"/>
        <end position="230"/>
    </location>
</feature>
<dbReference type="GO" id="GO:0006310">
    <property type="term" value="P:DNA recombination"/>
    <property type="evidence" value="ECO:0007669"/>
    <property type="project" value="UniProtKB-KW"/>
</dbReference>
<dbReference type="Gene3D" id="1.10.443.10">
    <property type="entry name" value="Intergrase catalytic core"/>
    <property type="match status" value="1"/>
</dbReference>
<dbReference type="RefSeq" id="WP_212992201.1">
    <property type="nucleotide sequence ID" value="NZ_BAABEA010000004.1"/>
</dbReference>
<dbReference type="GO" id="GO:0003677">
    <property type="term" value="F:DNA binding"/>
    <property type="evidence" value="ECO:0007669"/>
    <property type="project" value="UniProtKB-UniRule"/>
</dbReference>
<dbReference type="Pfam" id="PF14659">
    <property type="entry name" value="Phage_int_SAM_3"/>
    <property type="match status" value="1"/>
</dbReference>
<comment type="caution">
    <text evidence="8">The sequence shown here is derived from an EMBL/GenBank/DDBJ whole genome shotgun (WGS) entry which is preliminary data.</text>
</comment>
<evidence type="ECO:0000313" key="8">
    <source>
        <dbReference type="EMBL" id="GIM74864.1"/>
    </source>
</evidence>
<dbReference type="InterPro" id="IPR010998">
    <property type="entry name" value="Integrase_recombinase_N"/>
</dbReference>
<evidence type="ECO:0000256" key="4">
    <source>
        <dbReference type="PROSITE-ProRule" id="PRU01248"/>
    </source>
</evidence>
<evidence type="ECO:0000256" key="5">
    <source>
        <dbReference type="SAM" id="MobiDB-lite"/>
    </source>
</evidence>
<dbReference type="PANTHER" id="PTHR30349">
    <property type="entry name" value="PHAGE INTEGRASE-RELATED"/>
    <property type="match status" value="1"/>
</dbReference>
<keyword evidence="9" id="KW-1185">Reference proteome</keyword>
<evidence type="ECO:0000259" key="6">
    <source>
        <dbReference type="PROSITE" id="PS51898"/>
    </source>
</evidence>
<protein>
    <submittedName>
        <fullName evidence="8">Site-specific integrase</fullName>
    </submittedName>
</protein>
<organism evidence="8 9">
    <name type="scientific">Actinoplanes auranticolor</name>
    <dbReference type="NCBI Taxonomy" id="47988"/>
    <lineage>
        <taxon>Bacteria</taxon>
        <taxon>Bacillati</taxon>
        <taxon>Actinomycetota</taxon>
        <taxon>Actinomycetes</taxon>
        <taxon>Micromonosporales</taxon>
        <taxon>Micromonosporaceae</taxon>
        <taxon>Actinoplanes</taxon>
    </lineage>
</organism>
<evidence type="ECO:0000256" key="2">
    <source>
        <dbReference type="ARBA" id="ARBA00023125"/>
    </source>
</evidence>
<dbReference type="PANTHER" id="PTHR30349:SF91">
    <property type="entry name" value="INTA PROTEIN"/>
    <property type="match status" value="1"/>
</dbReference>
<dbReference type="InterPro" id="IPR011010">
    <property type="entry name" value="DNA_brk_join_enz"/>
</dbReference>
<dbReference type="InterPro" id="IPR013762">
    <property type="entry name" value="Integrase-like_cat_sf"/>
</dbReference>
<sequence>MAQGTLSKHCSCRDEHGKRLGPRCPRLRRPGGEAWSAHHGRWAYQLELPHKPTGDRWQLRRGGFDDRDDALAELDHARSLLNLPGTDTGQRFEIAVTLKKVKAGQPLPSRDQVARRVRAGVSATAGMTVADYLQQWHRGRKIEATTLRGYESHIRVHLIPHLGNIPIDQLHVAHLQGMFEAITDRNTEIEIARSSDDPAIRAQAKGARTTSPATMHRIRATLRKALNDAIRTHRLIEFNPAAHIELPSGRRPKARVWTAAAVAAWRATGRRPSAVMVWTPAQAGEFLDYAEDHDIALYPMFGLILHRGLRRGEAVGLRDADVDLDTGIAVITQQITTDGYRPITKKVKSDAGDRNITLDTATISLLRTHYARRARWQLVNGPTWPHTGLVFVQPDGNAWHPDTVSNRFEQLIAGSGLPPIRLHDLRHCAATFLKASGADMKDIQETLGHSSIALTSDTYTSIILELQAERAKADAAAALVPRAQRRAG</sequence>
<accession>A0A919SNA5</accession>
<keyword evidence="3" id="KW-0233">DNA recombination</keyword>
<dbReference type="SUPFAM" id="SSF56349">
    <property type="entry name" value="DNA breaking-rejoining enzymes"/>
    <property type="match status" value="1"/>
</dbReference>
<dbReference type="PROSITE" id="PS51898">
    <property type="entry name" value="TYR_RECOMBINASE"/>
    <property type="match status" value="1"/>
</dbReference>
<dbReference type="Proteomes" id="UP000681340">
    <property type="component" value="Unassembled WGS sequence"/>
</dbReference>
<evidence type="ECO:0000256" key="1">
    <source>
        <dbReference type="ARBA" id="ARBA00022908"/>
    </source>
</evidence>
<evidence type="ECO:0000259" key="7">
    <source>
        <dbReference type="PROSITE" id="PS51900"/>
    </source>
</evidence>
<dbReference type="InterPro" id="IPR050090">
    <property type="entry name" value="Tyrosine_recombinase_XerCD"/>
</dbReference>
<dbReference type="EMBL" id="BOQL01000053">
    <property type="protein sequence ID" value="GIM74864.1"/>
    <property type="molecule type" value="Genomic_DNA"/>
</dbReference>
<evidence type="ECO:0000313" key="9">
    <source>
        <dbReference type="Proteomes" id="UP000681340"/>
    </source>
</evidence>
<dbReference type="InterPro" id="IPR044068">
    <property type="entry name" value="CB"/>
</dbReference>
<dbReference type="Gene3D" id="1.10.150.130">
    <property type="match status" value="1"/>
</dbReference>